<gene>
    <name evidence="1" type="ORF">UFOPK1392_00269</name>
    <name evidence="2" type="ORF">UFOPK3733_02204</name>
</gene>
<accession>A0A6J5Y8R1</accession>
<dbReference type="InterPro" id="IPR023799">
    <property type="entry name" value="RbfA_dom_sf"/>
</dbReference>
<dbReference type="NCBIfam" id="TIGR00082">
    <property type="entry name" value="rbfA"/>
    <property type="match status" value="1"/>
</dbReference>
<dbReference type="SUPFAM" id="SSF89919">
    <property type="entry name" value="Ribosome-binding factor A, RbfA"/>
    <property type="match status" value="1"/>
</dbReference>
<dbReference type="InterPro" id="IPR020053">
    <property type="entry name" value="Ribosome-bd_factorA_CS"/>
</dbReference>
<dbReference type="InterPro" id="IPR000238">
    <property type="entry name" value="RbfA"/>
</dbReference>
<dbReference type="PROSITE" id="PS01319">
    <property type="entry name" value="RBFA"/>
    <property type="match status" value="1"/>
</dbReference>
<organism evidence="1">
    <name type="scientific">freshwater metagenome</name>
    <dbReference type="NCBI Taxonomy" id="449393"/>
    <lineage>
        <taxon>unclassified sequences</taxon>
        <taxon>metagenomes</taxon>
        <taxon>ecological metagenomes</taxon>
    </lineage>
</organism>
<dbReference type="PANTHER" id="PTHR33515:SF1">
    <property type="entry name" value="RIBOSOME-BINDING FACTOR A, CHLOROPLASTIC-RELATED"/>
    <property type="match status" value="1"/>
</dbReference>
<reference evidence="1" key="1">
    <citation type="submission" date="2020-05" db="EMBL/GenBank/DDBJ databases">
        <authorList>
            <person name="Chiriac C."/>
            <person name="Salcher M."/>
            <person name="Ghai R."/>
            <person name="Kavagutti S V."/>
        </authorList>
    </citation>
    <scope>NUCLEOTIDE SEQUENCE</scope>
</reference>
<dbReference type="HAMAP" id="MF_00003">
    <property type="entry name" value="RbfA"/>
    <property type="match status" value="1"/>
</dbReference>
<sequence>MARQRNHGNPRQYPRTARINELLREILADELEHLDDDRLQLLTITSVSIDGDLRHAVVFFDSIRGEDGDPEILEAFGELRWRLQGAIGRQARMKHTPELSFEPDPAIRAGERIDSLLSELPIPADDDQS</sequence>
<dbReference type="Pfam" id="PF02033">
    <property type="entry name" value="RBFA"/>
    <property type="match status" value="1"/>
</dbReference>
<protein>
    <submittedName>
        <fullName evidence="1">Unannotated protein</fullName>
    </submittedName>
</protein>
<dbReference type="Gene3D" id="3.30.300.20">
    <property type="match status" value="1"/>
</dbReference>
<dbReference type="AlphaFoldDB" id="A0A6J5Y8R1"/>
<evidence type="ECO:0000313" key="2">
    <source>
        <dbReference type="EMBL" id="CAB4956684.1"/>
    </source>
</evidence>
<proteinExistence type="inferred from homology"/>
<dbReference type="PANTHER" id="PTHR33515">
    <property type="entry name" value="RIBOSOME-BINDING FACTOR A, CHLOROPLASTIC-RELATED"/>
    <property type="match status" value="1"/>
</dbReference>
<dbReference type="GO" id="GO:0043024">
    <property type="term" value="F:ribosomal small subunit binding"/>
    <property type="evidence" value="ECO:0007669"/>
    <property type="project" value="TreeGrafter"/>
</dbReference>
<name>A0A6J5Y8R1_9ZZZZ</name>
<evidence type="ECO:0000313" key="1">
    <source>
        <dbReference type="EMBL" id="CAB4322534.1"/>
    </source>
</evidence>
<dbReference type="InterPro" id="IPR015946">
    <property type="entry name" value="KH_dom-like_a/b"/>
</dbReference>
<dbReference type="EMBL" id="CAEMXZ010000007">
    <property type="protein sequence ID" value="CAB4322534.1"/>
    <property type="molecule type" value="Genomic_DNA"/>
</dbReference>
<dbReference type="GO" id="GO:0005829">
    <property type="term" value="C:cytosol"/>
    <property type="evidence" value="ECO:0007669"/>
    <property type="project" value="TreeGrafter"/>
</dbReference>
<dbReference type="EMBL" id="CAFBNC010000176">
    <property type="protein sequence ID" value="CAB4956684.1"/>
    <property type="molecule type" value="Genomic_DNA"/>
</dbReference>
<dbReference type="GO" id="GO:0006364">
    <property type="term" value="P:rRNA processing"/>
    <property type="evidence" value="ECO:0007669"/>
    <property type="project" value="InterPro"/>
</dbReference>